<dbReference type="InterPro" id="IPR005835">
    <property type="entry name" value="NTP_transferase_dom"/>
</dbReference>
<organism evidence="4 5">
    <name type="scientific">Quisquiliibacterium transsilvanicum</name>
    <dbReference type="NCBI Taxonomy" id="1549638"/>
    <lineage>
        <taxon>Bacteria</taxon>
        <taxon>Pseudomonadati</taxon>
        <taxon>Pseudomonadota</taxon>
        <taxon>Betaproteobacteria</taxon>
        <taxon>Burkholderiales</taxon>
        <taxon>Burkholderiaceae</taxon>
        <taxon>Quisquiliibacterium</taxon>
    </lineage>
</organism>
<evidence type="ECO:0000259" key="3">
    <source>
        <dbReference type="Pfam" id="PF00483"/>
    </source>
</evidence>
<dbReference type="NCBIfam" id="NF045761">
    <property type="entry name" value="NAMPUrTaseMurU"/>
    <property type="match status" value="1"/>
</dbReference>
<reference evidence="4 5" key="1">
    <citation type="submission" date="2020-08" db="EMBL/GenBank/DDBJ databases">
        <title>Genomic Encyclopedia of Type Strains, Phase IV (KMG-IV): sequencing the most valuable type-strain genomes for metagenomic binning, comparative biology and taxonomic classification.</title>
        <authorList>
            <person name="Goeker M."/>
        </authorList>
    </citation>
    <scope>NUCLEOTIDE SEQUENCE [LARGE SCALE GENOMIC DNA]</scope>
    <source>
        <strain evidence="4 5">DSM 29781</strain>
    </source>
</reference>
<dbReference type="AlphaFoldDB" id="A0A7W8HIP9"/>
<dbReference type="Pfam" id="PF00483">
    <property type="entry name" value="NTP_transferase"/>
    <property type="match status" value="1"/>
</dbReference>
<evidence type="ECO:0000256" key="1">
    <source>
        <dbReference type="ARBA" id="ARBA00022679"/>
    </source>
</evidence>
<name>A0A7W8HIP9_9BURK</name>
<keyword evidence="1 4" id="KW-0808">Transferase</keyword>
<dbReference type="Proteomes" id="UP000532440">
    <property type="component" value="Unassembled WGS sequence"/>
</dbReference>
<evidence type="ECO:0000313" key="4">
    <source>
        <dbReference type="EMBL" id="MBB5272106.1"/>
    </source>
</evidence>
<dbReference type="GO" id="GO:0016779">
    <property type="term" value="F:nucleotidyltransferase activity"/>
    <property type="evidence" value="ECO:0007669"/>
    <property type="project" value="UniProtKB-KW"/>
</dbReference>
<protein>
    <submittedName>
        <fullName evidence="4">MurNAc alpha-1-phosphate uridylyltransferase</fullName>
        <ecNumber evidence="4">2.7.7.-</ecNumber>
    </submittedName>
</protein>
<dbReference type="PANTHER" id="PTHR43584">
    <property type="entry name" value="NUCLEOTIDYL TRANSFERASE"/>
    <property type="match status" value="1"/>
</dbReference>
<dbReference type="PANTHER" id="PTHR43584:SF8">
    <property type="entry name" value="N-ACETYLMURAMATE ALPHA-1-PHOSPHATE URIDYLYLTRANSFERASE"/>
    <property type="match status" value="1"/>
</dbReference>
<keyword evidence="5" id="KW-1185">Reference proteome</keyword>
<proteinExistence type="predicted"/>
<gene>
    <name evidence="4" type="ORF">HNQ70_002120</name>
</gene>
<dbReference type="InterPro" id="IPR029044">
    <property type="entry name" value="Nucleotide-diphossugar_trans"/>
</dbReference>
<dbReference type="InterPro" id="IPR054790">
    <property type="entry name" value="MurU"/>
</dbReference>
<dbReference type="EC" id="2.7.7.-" evidence="4"/>
<dbReference type="SUPFAM" id="SSF53448">
    <property type="entry name" value="Nucleotide-diphospho-sugar transferases"/>
    <property type="match status" value="1"/>
</dbReference>
<feature type="domain" description="Nucleotidyl transferase" evidence="3">
    <location>
        <begin position="1"/>
        <end position="224"/>
    </location>
</feature>
<comment type="caution">
    <text evidence="4">The sequence shown here is derived from an EMBL/GenBank/DDBJ whole genome shotgun (WGS) entry which is preliminary data.</text>
</comment>
<keyword evidence="2 4" id="KW-0548">Nucleotidyltransferase</keyword>
<dbReference type="InterPro" id="IPR050065">
    <property type="entry name" value="GlmU-like"/>
</dbReference>
<accession>A0A7W8HIP9</accession>
<dbReference type="CDD" id="cd06422">
    <property type="entry name" value="NTP_transferase_like_1"/>
    <property type="match status" value="1"/>
</dbReference>
<dbReference type="Gene3D" id="3.90.550.10">
    <property type="entry name" value="Spore Coat Polysaccharide Biosynthesis Protein SpsA, Chain A"/>
    <property type="match status" value="1"/>
</dbReference>
<evidence type="ECO:0000256" key="2">
    <source>
        <dbReference type="ARBA" id="ARBA00022695"/>
    </source>
</evidence>
<evidence type="ECO:0000313" key="5">
    <source>
        <dbReference type="Proteomes" id="UP000532440"/>
    </source>
</evidence>
<dbReference type="EMBL" id="JACHGB010000004">
    <property type="protein sequence ID" value="MBB5272106.1"/>
    <property type="molecule type" value="Genomic_DNA"/>
</dbReference>
<sequence length="231" mass="24368">MILAAGRGERMRPLTDRCPKPLLPAGGKPLIVWHLERLARAGFREVAINHAHLGAQLEAALGDGAQWGLSIAWSPEGQALETAGGIANALPLLGQAPFLVINGDVWCDFDPGRARSIALQMEAAALDAWCVLVDNPPQHPHGDFALDNGRLLDRATGPRLTFSGIGVYRPSLFAGIGRGARAPLAPLLRAAAAAGRAGAELHTGRWIDVGTPQRLAQLDAQLAQEIPHAGQ</sequence>